<dbReference type="STRING" id="1043493.SAMN05421637_1634"/>
<gene>
    <name evidence="3" type="ORF">SAMN05421637_1634</name>
</gene>
<sequence length="328" mass="36026">MRTTTVPNLGREISLVGLGTWQLGGDWATVGDEAAQEVLNAAADAGTRLFDTADVYGDGRSEKAIGRFLAGREDRDDFVVFTKMGRRAEPHVPSEYTLDNFRRWTDRSRENLGVDTLDLVQLHCPPTPVYSDGRVYDDLRTLVDEGRIARWGVSVELVDEALAALEQPDLATIQIIVNIFRRKPLEQVLPLAAEKGVGIIARLPLASGLLSGKYDEHTTFAPEDHRTWNRDGAKMNIGETFSGIPFEVGVQAAREVAALTPEGWTTAQMALGWLKQVGVATMIPGASKVSQARSNAAAADFPELPAETMDCLEQIYETYCREHVHGVF</sequence>
<dbReference type="InterPro" id="IPR050523">
    <property type="entry name" value="AKR_Detox_Biosynth"/>
</dbReference>
<dbReference type="Pfam" id="PF00248">
    <property type="entry name" value="Aldo_ket_red"/>
    <property type="match status" value="1"/>
</dbReference>
<proteinExistence type="predicted"/>
<keyword evidence="1" id="KW-0560">Oxidoreductase</keyword>
<reference evidence="4" key="1">
    <citation type="submission" date="2016-10" db="EMBL/GenBank/DDBJ databases">
        <authorList>
            <person name="Varghese N."/>
        </authorList>
    </citation>
    <scope>NUCLEOTIDE SEQUENCE [LARGE SCALE GENOMIC DNA]</scope>
    <source>
        <strain evidence="4">DSM 24868</strain>
    </source>
</reference>
<evidence type="ECO:0000313" key="4">
    <source>
        <dbReference type="Proteomes" id="UP000183315"/>
    </source>
</evidence>
<dbReference type="PANTHER" id="PTHR43364">
    <property type="entry name" value="NADH-SPECIFIC METHYLGLYOXAL REDUCTASE-RELATED"/>
    <property type="match status" value="1"/>
</dbReference>
<dbReference type="eggNOG" id="COG0667">
    <property type="taxonomic scope" value="Bacteria"/>
</dbReference>
<dbReference type="Proteomes" id="UP000183315">
    <property type="component" value="Unassembled WGS sequence"/>
</dbReference>
<dbReference type="InterPro" id="IPR036812">
    <property type="entry name" value="NAD(P)_OxRdtase_dom_sf"/>
</dbReference>
<dbReference type="OrthoDB" id="9768793at2"/>
<dbReference type="PANTHER" id="PTHR43364:SF4">
    <property type="entry name" value="NAD(P)-LINKED OXIDOREDUCTASE SUPERFAMILY PROTEIN"/>
    <property type="match status" value="1"/>
</dbReference>
<name>A0A1H6YBT6_9MICO</name>
<dbReference type="CDD" id="cd19086">
    <property type="entry name" value="AKR_AKR11C1"/>
    <property type="match status" value="1"/>
</dbReference>
<evidence type="ECO:0000313" key="3">
    <source>
        <dbReference type="EMBL" id="SEJ37936.1"/>
    </source>
</evidence>
<dbReference type="SUPFAM" id="SSF51430">
    <property type="entry name" value="NAD(P)-linked oxidoreductase"/>
    <property type="match status" value="1"/>
</dbReference>
<feature type="domain" description="NADP-dependent oxidoreductase" evidence="2">
    <location>
        <begin position="16"/>
        <end position="317"/>
    </location>
</feature>
<protein>
    <submittedName>
        <fullName evidence="3">Predicted oxidoreductase</fullName>
    </submittedName>
</protein>
<organism evidence="3 4">
    <name type="scientific">Demequina mangrovi</name>
    <dbReference type="NCBI Taxonomy" id="1043493"/>
    <lineage>
        <taxon>Bacteria</taxon>
        <taxon>Bacillati</taxon>
        <taxon>Actinomycetota</taxon>
        <taxon>Actinomycetes</taxon>
        <taxon>Micrococcales</taxon>
        <taxon>Demequinaceae</taxon>
        <taxon>Demequina</taxon>
    </lineage>
</organism>
<dbReference type="AlphaFoldDB" id="A0A1H6YBT6"/>
<dbReference type="InterPro" id="IPR023210">
    <property type="entry name" value="NADP_OxRdtase_dom"/>
</dbReference>
<dbReference type="EMBL" id="FNZI01000003">
    <property type="protein sequence ID" value="SEJ37936.1"/>
    <property type="molecule type" value="Genomic_DNA"/>
</dbReference>
<dbReference type="RefSeq" id="WP_042213712.1">
    <property type="nucleotide sequence ID" value="NZ_BBLU01000004.1"/>
</dbReference>
<accession>A0A1H6YBT6</accession>
<dbReference type="GO" id="GO:0016491">
    <property type="term" value="F:oxidoreductase activity"/>
    <property type="evidence" value="ECO:0007669"/>
    <property type="project" value="UniProtKB-KW"/>
</dbReference>
<keyword evidence="4" id="KW-1185">Reference proteome</keyword>
<evidence type="ECO:0000256" key="1">
    <source>
        <dbReference type="ARBA" id="ARBA00023002"/>
    </source>
</evidence>
<evidence type="ECO:0000259" key="2">
    <source>
        <dbReference type="Pfam" id="PF00248"/>
    </source>
</evidence>
<dbReference type="Gene3D" id="3.20.20.100">
    <property type="entry name" value="NADP-dependent oxidoreductase domain"/>
    <property type="match status" value="1"/>
</dbReference>
<dbReference type="GO" id="GO:0005829">
    <property type="term" value="C:cytosol"/>
    <property type="evidence" value="ECO:0007669"/>
    <property type="project" value="TreeGrafter"/>
</dbReference>